<dbReference type="AlphaFoldDB" id="A0A835JBU1"/>
<evidence type="ECO:0000313" key="3">
    <source>
        <dbReference type="Proteomes" id="UP000657918"/>
    </source>
</evidence>
<dbReference type="Proteomes" id="UP000657918">
    <property type="component" value="Chromosome 16"/>
</dbReference>
<evidence type="ECO:0000256" key="1">
    <source>
        <dbReference type="SAM" id="MobiDB-lite"/>
    </source>
</evidence>
<organism evidence="2 3">
    <name type="scientific">Salix dunnii</name>
    <dbReference type="NCBI Taxonomy" id="1413687"/>
    <lineage>
        <taxon>Eukaryota</taxon>
        <taxon>Viridiplantae</taxon>
        <taxon>Streptophyta</taxon>
        <taxon>Embryophyta</taxon>
        <taxon>Tracheophyta</taxon>
        <taxon>Spermatophyta</taxon>
        <taxon>Magnoliopsida</taxon>
        <taxon>eudicotyledons</taxon>
        <taxon>Gunneridae</taxon>
        <taxon>Pentapetalae</taxon>
        <taxon>rosids</taxon>
        <taxon>fabids</taxon>
        <taxon>Malpighiales</taxon>
        <taxon>Salicaceae</taxon>
        <taxon>Saliceae</taxon>
        <taxon>Salix</taxon>
    </lineage>
</organism>
<feature type="compositionally biased region" description="Basic and acidic residues" evidence="1">
    <location>
        <begin position="49"/>
        <end position="61"/>
    </location>
</feature>
<sequence>MAALFLEKRAVISIYRASYRDHPRCVLSPSRAYFSTAFQRAQGTSVAAETRRETNSPDKKTPGISFSATNDPTRQGLHGAKQQALDPENIQGQTQPKKGLEKQIK</sequence>
<feature type="region of interest" description="Disordered" evidence="1">
    <location>
        <begin position="42"/>
        <end position="105"/>
    </location>
</feature>
<evidence type="ECO:0000313" key="2">
    <source>
        <dbReference type="EMBL" id="KAF9666762.1"/>
    </source>
</evidence>
<dbReference type="EMBL" id="JADGMS010000016">
    <property type="protein sequence ID" value="KAF9666762.1"/>
    <property type="molecule type" value="Genomic_DNA"/>
</dbReference>
<comment type="caution">
    <text evidence="2">The sequence shown here is derived from an EMBL/GenBank/DDBJ whole genome shotgun (WGS) entry which is preliminary data.</text>
</comment>
<proteinExistence type="predicted"/>
<name>A0A835JBU1_9ROSI</name>
<protein>
    <submittedName>
        <fullName evidence="2">Uncharacterized protein</fullName>
    </submittedName>
</protein>
<dbReference type="OrthoDB" id="1162579at2759"/>
<feature type="compositionally biased region" description="Polar residues" evidence="1">
    <location>
        <begin position="64"/>
        <end position="73"/>
    </location>
</feature>
<reference evidence="2 3" key="1">
    <citation type="submission" date="2020-10" db="EMBL/GenBank/DDBJ databases">
        <title>Plant Genome Project.</title>
        <authorList>
            <person name="Zhang R.-G."/>
        </authorList>
    </citation>
    <scope>NUCLEOTIDE SEQUENCE [LARGE SCALE GENOMIC DNA]</scope>
    <source>
        <strain evidence="2">FAFU-HL-1</strain>
        <tissue evidence="2">Leaf</tissue>
    </source>
</reference>
<accession>A0A835JBU1</accession>
<keyword evidence="3" id="KW-1185">Reference proteome</keyword>
<gene>
    <name evidence="2" type="ORF">SADUNF_Sadunf16G0262400</name>
</gene>